<dbReference type="EnsemblBacteria" id="ACI20408">
    <property type="protein sequence ID" value="ACI20408"/>
    <property type="gene ID" value="THEYE_A1905"/>
</dbReference>
<dbReference type="PANTHER" id="PTHR48104:SF30">
    <property type="entry name" value="METACASPASE-1"/>
    <property type="match status" value="1"/>
</dbReference>
<dbReference type="PANTHER" id="PTHR48104">
    <property type="entry name" value="METACASPASE-4"/>
    <property type="match status" value="1"/>
</dbReference>
<accession>B5YI64</accession>
<dbReference type="RefSeq" id="WP_012545144.1">
    <property type="nucleotide sequence ID" value="NC_011296.1"/>
</dbReference>
<dbReference type="eggNOG" id="COG4249">
    <property type="taxonomic scope" value="Bacteria"/>
</dbReference>
<dbReference type="KEGG" id="tye:THEYE_A1905"/>
<sequence>MFSRFRIFIFIFSYAFVFAGCSMYEFKDPTGAQLQVQYVSPEDKGKKIMSQPQKETDKKITYKSQIKPATSEIEPVPEFKVKSRPNDIAVIVGIEEYQDLPKSDFSSSDAKLIRNYLKALGFQERNIEVLINEKATKSGIEKAIEAWLPNHVKADSKVFIYYSGHGAPEPKTGDAYIVPYDGDPNYLDVTGYSLKRLYEKLAKLRATEVIVVLDSCFSGIGGRSVLAKGARPLVIMSDMPMISKNMVVISASQGNQISTSSPELGHGIFTYYFLKALKEGKKAIVDIYQYIKPLVEDEAKRLNINQSPNITPDIEKLKGKFYLR</sequence>
<dbReference type="SUPFAM" id="SSF52129">
    <property type="entry name" value="Caspase-like"/>
    <property type="match status" value="1"/>
</dbReference>
<evidence type="ECO:0000313" key="3">
    <source>
        <dbReference type="Proteomes" id="UP000000718"/>
    </source>
</evidence>
<dbReference type="GO" id="GO:0006508">
    <property type="term" value="P:proteolysis"/>
    <property type="evidence" value="ECO:0000318"/>
    <property type="project" value="GO_Central"/>
</dbReference>
<dbReference type="InterPro" id="IPR011600">
    <property type="entry name" value="Pept_C14_caspase"/>
</dbReference>
<evidence type="ECO:0000313" key="2">
    <source>
        <dbReference type="EMBL" id="ACI20408.1"/>
    </source>
</evidence>
<dbReference type="OrthoDB" id="9767236at2"/>
<dbReference type="GO" id="GO:0004197">
    <property type="term" value="F:cysteine-type endopeptidase activity"/>
    <property type="evidence" value="ECO:0000318"/>
    <property type="project" value="GO_Central"/>
</dbReference>
<evidence type="ECO:0000259" key="1">
    <source>
        <dbReference type="Pfam" id="PF00656"/>
    </source>
</evidence>
<dbReference type="HOGENOM" id="CLU_857746_0_0_0"/>
<dbReference type="GO" id="GO:0005737">
    <property type="term" value="C:cytoplasm"/>
    <property type="evidence" value="ECO:0000318"/>
    <property type="project" value="GO_Central"/>
</dbReference>
<name>B5YI64_THEYD</name>
<organism evidence="2 3">
    <name type="scientific">Thermodesulfovibrio yellowstonii (strain ATCC 51303 / DSM 11347 / YP87)</name>
    <dbReference type="NCBI Taxonomy" id="289376"/>
    <lineage>
        <taxon>Bacteria</taxon>
        <taxon>Pseudomonadati</taxon>
        <taxon>Nitrospirota</taxon>
        <taxon>Thermodesulfovibrionia</taxon>
        <taxon>Thermodesulfovibrionales</taxon>
        <taxon>Thermodesulfovibrionaceae</taxon>
        <taxon>Thermodesulfovibrio</taxon>
    </lineage>
</organism>
<reference evidence="2 3" key="2">
    <citation type="journal article" date="2015" name="Genome Announc.">
        <title>Genome Sequence of the Sulfate-Reducing Thermophilic Bacterium Thermodesulfovibrio yellowstonii Strain DSM 11347T (Phylum Nitrospirae).</title>
        <authorList>
            <person name="Bhatnagar S."/>
            <person name="Badger J.H."/>
            <person name="Madupu R."/>
            <person name="Khouri H.M."/>
            <person name="O'Connor E.M."/>
            <person name="Robb F.T."/>
            <person name="Ward N.L."/>
            <person name="Eisen J.A."/>
        </authorList>
    </citation>
    <scope>NUCLEOTIDE SEQUENCE [LARGE SCALE GENOMIC DNA]</scope>
    <source>
        <strain evidence="3">ATCC 51303 / DSM 11347 / YP87</strain>
    </source>
</reference>
<gene>
    <name evidence="2" type="ordered locus">THEYE_A1905</name>
</gene>
<dbReference type="AlphaFoldDB" id="B5YI64"/>
<keyword evidence="3" id="KW-1185">Reference proteome</keyword>
<proteinExistence type="predicted"/>
<dbReference type="PATRIC" id="fig|289376.4.peg.1861"/>
<dbReference type="Proteomes" id="UP000000718">
    <property type="component" value="Chromosome"/>
</dbReference>
<protein>
    <submittedName>
        <fullName evidence="2">Polysaccharide deacetylase, putative</fullName>
    </submittedName>
</protein>
<dbReference type="InterPro" id="IPR029030">
    <property type="entry name" value="Caspase-like_dom_sf"/>
</dbReference>
<dbReference type="EMBL" id="CP001147">
    <property type="protein sequence ID" value="ACI20408.1"/>
    <property type="molecule type" value="Genomic_DNA"/>
</dbReference>
<feature type="domain" description="Peptidase C14 caspase" evidence="1">
    <location>
        <begin position="88"/>
        <end position="312"/>
    </location>
</feature>
<dbReference type="Pfam" id="PF00656">
    <property type="entry name" value="Peptidase_C14"/>
    <property type="match status" value="1"/>
</dbReference>
<dbReference type="STRING" id="289376.THEYE_A1905"/>
<reference evidence="3" key="1">
    <citation type="submission" date="2008-08" db="EMBL/GenBank/DDBJ databases">
        <title>The complete genome sequence of Thermodesulfovibrio yellowstonii strain ATCC 51303 / DSM 11347 / YP87.</title>
        <authorList>
            <person name="Dodson R.J."/>
            <person name="Durkin A.S."/>
            <person name="Wu M."/>
            <person name="Eisen J."/>
            <person name="Sutton G."/>
        </authorList>
    </citation>
    <scope>NUCLEOTIDE SEQUENCE [LARGE SCALE GENOMIC DNA]</scope>
    <source>
        <strain evidence="3">ATCC 51303 / DSM 11347 / YP87</strain>
    </source>
</reference>
<dbReference type="Gene3D" id="3.40.50.1460">
    <property type="match status" value="1"/>
</dbReference>
<dbReference type="InParanoid" id="B5YI64"/>
<dbReference type="PROSITE" id="PS51257">
    <property type="entry name" value="PROKAR_LIPOPROTEIN"/>
    <property type="match status" value="1"/>
</dbReference>
<dbReference type="InterPro" id="IPR050452">
    <property type="entry name" value="Metacaspase"/>
</dbReference>